<dbReference type="Gene3D" id="3.30.420.40">
    <property type="match status" value="2"/>
</dbReference>
<dbReference type="InterPro" id="IPR018484">
    <property type="entry name" value="FGGY_N"/>
</dbReference>
<evidence type="ECO:0000313" key="12">
    <source>
        <dbReference type="EMBL" id="CUR30708.1"/>
    </source>
</evidence>
<comment type="similarity">
    <text evidence="2">Belongs to the FGGY kinase family.</text>
</comment>
<keyword evidence="5" id="KW-0418">Kinase</keyword>
<dbReference type="GO" id="GO:0004856">
    <property type="term" value="F:D-xylulokinase activity"/>
    <property type="evidence" value="ECO:0007669"/>
    <property type="project" value="TreeGrafter"/>
</dbReference>
<keyword evidence="3" id="KW-0808">Transferase</keyword>
<dbReference type="AlphaFoldDB" id="A0A1J1LFM8"/>
<keyword evidence="13" id="KW-1185">Reference proteome</keyword>
<dbReference type="PIRSF" id="PIRSF000538">
    <property type="entry name" value="GlpK"/>
    <property type="match status" value="1"/>
</dbReference>
<evidence type="ECO:0000259" key="10">
    <source>
        <dbReference type="Pfam" id="PF00370"/>
    </source>
</evidence>
<feature type="domain" description="Carbohydrate kinase FGGY C-terminal" evidence="11">
    <location>
        <begin position="253"/>
        <end position="427"/>
    </location>
</feature>
<dbReference type="STRING" id="671072.PL9214290299"/>
<dbReference type="GO" id="GO:0005829">
    <property type="term" value="C:cytosol"/>
    <property type="evidence" value="ECO:0007669"/>
    <property type="project" value="TreeGrafter"/>
</dbReference>
<name>A0A1J1LFM8_9CYAN</name>
<dbReference type="FunFam" id="3.30.420.40:FF:000180">
    <property type="entry name" value="D-ribulose kinase isoform X1"/>
    <property type="match status" value="1"/>
</dbReference>
<evidence type="ECO:0000256" key="8">
    <source>
        <dbReference type="ARBA" id="ARBA00066370"/>
    </source>
</evidence>
<comment type="cofactor">
    <cofactor evidence="1">
        <name>a divalent metal cation</name>
        <dbReference type="ChEBI" id="CHEBI:60240"/>
    </cofactor>
</comment>
<dbReference type="GO" id="GO:0019150">
    <property type="term" value="F:D-ribulokinase activity"/>
    <property type="evidence" value="ECO:0007669"/>
    <property type="project" value="UniProtKB-EC"/>
</dbReference>
<evidence type="ECO:0000256" key="1">
    <source>
        <dbReference type="ARBA" id="ARBA00001968"/>
    </source>
</evidence>
<evidence type="ECO:0000256" key="5">
    <source>
        <dbReference type="ARBA" id="ARBA00022777"/>
    </source>
</evidence>
<proteinExistence type="inferred from homology"/>
<evidence type="ECO:0000256" key="7">
    <source>
        <dbReference type="ARBA" id="ARBA00051146"/>
    </source>
</evidence>
<comment type="catalytic activity">
    <reaction evidence="7">
        <text>D-ribulose + ATP = D-ribulose 5-phosphate + ADP + H(+)</text>
        <dbReference type="Rhea" id="RHEA:17601"/>
        <dbReference type="ChEBI" id="CHEBI:15378"/>
        <dbReference type="ChEBI" id="CHEBI:17173"/>
        <dbReference type="ChEBI" id="CHEBI:30616"/>
        <dbReference type="ChEBI" id="CHEBI:58121"/>
        <dbReference type="ChEBI" id="CHEBI:456216"/>
        <dbReference type="EC" id="2.7.1.47"/>
    </reaction>
</comment>
<dbReference type="GO" id="GO:0005524">
    <property type="term" value="F:ATP binding"/>
    <property type="evidence" value="ECO:0007669"/>
    <property type="project" value="UniProtKB-KW"/>
</dbReference>
<evidence type="ECO:0000256" key="9">
    <source>
        <dbReference type="ARBA" id="ARBA00072590"/>
    </source>
</evidence>
<dbReference type="PANTHER" id="PTHR10196">
    <property type="entry name" value="SUGAR KINASE"/>
    <property type="match status" value="1"/>
</dbReference>
<evidence type="ECO:0000259" key="11">
    <source>
        <dbReference type="Pfam" id="PF02782"/>
    </source>
</evidence>
<dbReference type="PANTHER" id="PTHR10196:SF80">
    <property type="entry name" value="D-RIBULOSE KINASE"/>
    <property type="match status" value="1"/>
</dbReference>
<dbReference type="SUPFAM" id="SSF53067">
    <property type="entry name" value="Actin-like ATPase domain"/>
    <property type="match status" value="2"/>
</dbReference>
<evidence type="ECO:0000256" key="3">
    <source>
        <dbReference type="ARBA" id="ARBA00022679"/>
    </source>
</evidence>
<dbReference type="Proteomes" id="UP000184315">
    <property type="component" value="Unassembled WGS sequence"/>
</dbReference>
<reference evidence="13" key="1">
    <citation type="submission" date="2015-10" db="EMBL/GenBank/DDBJ databases">
        <authorList>
            <person name="Regsiter A."/>
            <person name="william w."/>
        </authorList>
    </citation>
    <scope>NUCLEOTIDE SEQUENCE [LARGE SCALE GENOMIC DNA]</scope>
</reference>
<protein>
    <recommendedName>
        <fullName evidence="9">D-ribulose kinase</fullName>
        <ecNumber evidence="8">2.7.1.47</ecNumber>
    </recommendedName>
</protein>
<dbReference type="InterPro" id="IPR043129">
    <property type="entry name" value="ATPase_NBD"/>
</dbReference>
<dbReference type="GO" id="GO:0005997">
    <property type="term" value="P:xylulose metabolic process"/>
    <property type="evidence" value="ECO:0007669"/>
    <property type="project" value="TreeGrafter"/>
</dbReference>
<dbReference type="EC" id="2.7.1.47" evidence="8"/>
<keyword evidence="4" id="KW-0547">Nucleotide-binding</keyword>
<dbReference type="OrthoDB" id="9805576at2"/>
<dbReference type="InterPro" id="IPR018485">
    <property type="entry name" value="FGGY_C"/>
</dbReference>
<sequence>MVNFYIGIDFGTSGARSITINPEGTVVAETQFPFPTLTDSSEWVALWKTALFTVIQEIPVNVRRQIQRIAINGTSATVLLCDPQGISVDSPILYNDSRGATVLELLKKISPPDHCVISATSSLAKLIWWLTVKTIDIKQQQLGCLYFLHQADWLGFLLHGKLGISDYHNSLKLGYDVENFSYPHWLMNSLKSLINLERLKLPDVVAPGTPIATITPEIAEQLQLPKTCKVCAGTTDSIAAFLASGANVPGEAVTSLGSTLVLKLLSKTPVNNIKYGIYSHRLGDLWLTGGASNTGGAVLRQFFSDFELETFSRQINPNNNSHLDYYPLIKKGERFPINNPELLPCLEPRSDNRVEFLQGLLESMAKIEAQGYQLLQQFGATPLTQVYTAGGGAQNSTWTAIRQGYLNVPMVQPIHTEAAYGSALLALKKVKDVN</sequence>
<keyword evidence="6" id="KW-0067">ATP-binding</keyword>
<evidence type="ECO:0000256" key="6">
    <source>
        <dbReference type="ARBA" id="ARBA00022840"/>
    </source>
</evidence>
<feature type="domain" description="Carbohydrate kinase FGGY N-terminal" evidence="10">
    <location>
        <begin position="5"/>
        <end position="242"/>
    </location>
</feature>
<evidence type="ECO:0000313" key="13">
    <source>
        <dbReference type="Proteomes" id="UP000184315"/>
    </source>
</evidence>
<dbReference type="Pfam" id="PF02782">
    <property type="entry name" value="FGGY_C"/>
    <property type="match status" value="1"/>
</dbReference>
<evidence type="ECO:0000256" key="2">
    <source>
        <dbReference type="ARBA" id="ARBA00009156"/>
    </source>
</evidence>
<dbReference type="CDD" id="cd07783">
    <property type="entry name" value="ASKHA_NBD_FGGY_SePSK_AtXK1-like"/>
    <property type="match status" value="1"/>
</dbReference>
<evidence type="ECO:0000256" key="4">
    <source>
        <dbReference type="ARBA" id="ARBA00022741"/>
    </source>
</evidence>
<dbReference type="Pfam" id="PF00370">
    <property type="entry name" value="FGGY_N"/>
    <property type="match status" value="1"/>
</dbReference>
<organism evidence="12 13">
    <name type="scientific">Planktothrix tepida PCC 9214</name>
    <dbReference type="NCBI Taxonomy" id="671072"/>
    <lineage>
        <taxon>Bacteria</taxon>
        <taxon>Bacillati</taxon>
        <taxon>Cyanobacteriota</taxon>
        <taxon>Cyanophyceae</taxon>
        <taxon>Oscillatoriophycideae</taxon>
        <taxon>Oscillatoriales</taxon>
        <taxon>Microcoleaceae</taxon>
        <taxon>Planktothrix</taxon>
    </lineage>
</organism>
<dbReference type="InterPro" id="IPR000577">
    <property type="entry name" value="Carb_kinase_FGGY"/>
</dbReference>
<accession>A0A1J1LFM8</accession>
<dbReference type="RefSeq" id="WP_072717695.1">
    <property type="nucleotide sequence ID" value="NZ_LN889782.1"/>
</dbReference>
<gene>
    <name evidence="12" type="ORF">PL9214290299</name>
</gene>
<dbReference type="EMBL" id="CZDF01000132">
    <property type="protein sequence ID" value="CUR30708.1"/>
    <property type="molecule type" value="Genomic_DNA"/>
</dbReference>